<feature type="domain" description="Guanylate cyclase" evidence="1">
    <location>
        <begin position="15"/>
        <end position="129"/>
    </location>
</feature>
<gene>
    <name evidence="2" type="ORF">F0U60_07540</name>
</gene>
<accession>A0ABY9WMI2</accession>
<dbReference type="SUPFAM" id="SSF55073">
    <property type="entry name" value="Nucleotide cyclase"/>
    <property type="match status" value="1"/>
</dbReference>
<dbReference type="PANTHER" id="PTHR43081:SF19">
    <property type="entry name" value="PH-SENSITIVE ADENYLATE CYCLASE RV1264"/>
    <property type="match status" value="1"/>
</dbReference>
<keyword evidence="3" id="KW-1185">Reference proteome</keyword>
<dbReference type="SMART" id="SM00044">
    <property type="entry name" value="CYCc"/>
    <property type="match status" value="1"/>
</dbReference>
<name>A0ABY9WMI2_9BACT</name>
<dbReference type="InterPro" id="IPR001054">
    <property type="entry name" value="A/G_cyclase"/>
</dbReference>
<dbReference type="Proteomes" id="UP001611383">
    <property type="component" value="Chromosome"/>
</dbReference>
<dbReference type="CDD" id="cd07302">
    <property type="entry name" value="CHD"/>
    <property type="match status" value="1"/>
</dbReference>
<dbReference type="InterPro" id="IPR050697">
    <property type="entry name" value="Adenylyl/Guanylyl_Cyclase_3/4"/>
</dbReference>
<organism evidence="2 3">
    <name type="scientific">Archangium minus</name>
    <dbReference type="NCBI Taxonomy" id="83450"/>
    <lineage>
        <taxon>Bacteria</taxon>
        <taxon>Pseudomonadati</taxon>
        <taxon>Myxococcota</taxon>
        <taxon>Myxococcia</taxon>
        <taxon>Myxococcales</taxon>
        <taxon>Cystobacterineae</taxon>
        <taxon>Archangiaceae</taxon>
        <taxon>Archangium</taxon>
    </lineage>
</organism>
<dbReference type="PANTHER" id="PTHR43081">
    <property type="entry name" value="ADENYLATE CYCLASE, TERMINAL-DIFFERENTIATION SPECIFIC-RELATED"/>
    <property type="match status" value="1"/>
</dbReference>
<protein>
    <submittedName>
        <fullName evidence="2">Adenylate/guanylate cyclase domain-containing protein</fullName>
    </submittedName>
</protein>
<evidence type="ECO:0000313" key="2">
    <source>
        <dbReference type="EMBL" id="WNG43961.1"/>
    </source>
</evidence>
<reference evidence="2 3" key="1">
    <citation type="submission" date="2019-08" db="EMBL/GenBank/DDBJ databases">
        <title>Archangium and Cystobacter genomes.</title>
        <authorList>
            <person name="Chen I.-C.K."/>
            <person name="Wielgoss S."/>
        </authorList>
    </citation>
    <scope>NUCLEOTIDE SEQUENCE [LARGE SCALE GENOMIC DNA]</scope>
    <source>
        <strain evidence="2 3">Cbm 6</strain>
    </source>
</reference>
<proteinExistence type="predicted"/>
<dbReference type="EMBL" id="CP043494">
    <property type="protein sequence ID" value="WNG43961.1"/>
    <property type="molecule type" value="Genomic_DNA"/>
</dbReference>
<sequence>MMAEVPQPEPRKVATIMFTDMVGLSPEARRDEALNNELREEHGRLVRGLLSGHGGREIKRLEDGFLVEFDEALPAVACALELQSALCARNECVPSSRRVELRIGIHLGSVVHRDGDIFGEGVNLAARLESLARPGSLYVSEPVVRQVRSQVLAPVVRLGRSDLKNIRLPVPVYRIDPPVRRRRRSWMSRLRGLLHRGNSRS</sequence>
<dbReference type="Pfam" id="PF00211">
    <property type="entry name" value="Guanylate_cyc"/>
    <property type="match status" value="1"/>
</dbReference>
<dbReference type="PROSITE" id="PS50125">
    <property type="entry name" value="GUANYLATE_CYCLASE_2"/>
    <property type="match status" value="1"/>
</dbReference>
<evidence type="ECO:0000313" key="3">
    <source>
        <dbReference type="Proteomes" id="UP001611383"/>
    </source>
</evidence>
<dbReference type="Gene3D" id="3.30.70.1230">
    <property type="entry name" value="Nucleotide cyclase"/>
    <property type="match status" value="1"/>
</dbReference>
<evidence type="ECO:0000259" key="1">
    <source>
        <dbReference type="PROSITE" id="PS50125"/>
    </source>
</evidence>
<dbReference type="InterPro" id="IPR029787">
    <property type="entry name" value="Nucleotide_cyclase"/>
</dbReference>